<gene>
    <name evidence="2" type="ORF">HB853_05430</name>
</gene>
<evidence type="ECO:0000313" key="2">
    <source>
        <dbReference type="EMBL" id="MBC1322381.1"/>
    </source>
</evidence>
<feature type="transmembrane region" description="Helical" evidence="1">
    <location>
        <begin position="132"/>
        <end position="150"/>
    </location>
</feature>
<evidence type="ECO:0000256" key="1">
    <source>
        <dbReference type="SAM" id="Phobius"/>
    </source>
</evidence>
<dbReference type="Proteomes" id="UP000522007">
    <property type="component" value="Unassembled WGS sequence"/>
</dbReference>
<evidence type="ECO:0000313" key="3">
    <source>
        <dbReference type="Proteomes" id="UP000522007"/>
    </source>
</evidence>
<sequence>MKKENEFLSSISLEDAKKTLKLKDIYEVMKGDKDQNFSIELKKTIILLLGVSFPFLMVCIFAIDLTGGRFIFANSTVIIAELLIIIWMSYHFFKTYPPFLRNYGYKIYSYSIAKLAYISYFAVGLGMTKGNYIINFSVFFITILVFLYLYKKVEENMVLEAINNIFNQNYKTSKVLTITLKISGFSVVIALLSMQFYRMNKFWILNLTGENVGATSNVVDDMIGIVFGIPLLLIITLIPTFFLFKANLFVRGKVIKQYAEEFRAGTNFTKKEWYGGK</sequence>
<feature type="transmembrane region" description="Helical" evidence="1">
    <location>
        <begin position="45"/>
        <end position="65"/>
    </location>
</feature>
<feature type="transmembrane region" description="Helical" evidence="1">
    <location>
        <begin position="222"/>
        <end position="244"/>
    </location>
</feature>
<feature type="transmembrane region" description="Helical" evidence="1">
    <location>
        <begin position="105"/>
        <end position="126"/>
    </location>
</feature>
<accession>A0A7X0W4Y9</accession>
<comment type="caution">
    <text evidence="2">The sequence shown here is derived from an EMBL/GenBank/DDBJ whole genome shotgun (WGS) entry which is preliminary data.</text>
</comment>
<organism evidence="2 3">
    <name type="scientific">Listeria welshimeri</name>
    <dbReference type="NCBI Taxonomy" id="1643"/>
    <lineage>
        <taxon>Bacteria</taxon>
        <taxon>Bacillati</taxon>
        <taxon>Bacillota</taxon>
        <taxon>Bacilli</taxon>
        <taxon>Bacillales</taxon>
        <taxon>Listeriaceae</taxon>
        <taxon>Listeria</taxon>
    </lineage>
</organism>
<keyword evidence="1" id="KW-0472">Membrane</keyword>
<keyword evidence="1" id="KW-1133">Transmembrane helix</keyword>
<keyword evidence="1" id="KW-0812">Transmembrane</keyword>
<name>A0A7X0W4Y9_LISWE</name>
<proteinExistence type="predicted"/>
<protein>
    <submittedName>
        <fullName evidence="2">Uncharacterized protein</fullName>
    </submittedName>
</protein>
<dbReference type="AlphaFoldDB" id="A0A7X0W4Y9"/>
<dbReference type="EMBL" id="JAAROP010000003">
    <property type="protein sequence ID" value="MBC1322381.1"/>
    <property type="molecule type" value="Genomic_DNA"/>
</dbReference>
<reference evidence="2 3" key="1">
    <citation type="submission" date="2020-03" db="EMBL/GenBank/DDBJ databases">
        <title>Soil Listeria distribution.</title>
        <authorList>
            <person name="Liao J."/>
            <person name="Wiedmann M."/>
        </authorList>
    </citation>
    <scope>NUCLEOTIDE SEQUENCE [LARGE SCALE GENOMIC DNA]</scope>
    <source>
        <strain evidence="2 3">FSL L7-1829</strain>
    </source>
</reference>
<feature type="transmembrane region" description="Helical" evidence="1">
    <location>
        <begin position="71"/>
        <end position="93"/>
    </location>
</feature>
<feature type="transmembrane region" description="Helical" evidence="1">
    <location>
        <begin position="175"/>
        <end position="197"/>
    </location>
</feature>